<evidence type="ECO:0000313" key="8">
    <source>
        <dbReference type="Proteomes" id="UP001180453"/>
    </source>
</evidence>
<feature type="transmembrane region" description="Helical" evidence="5">
    <location>
        <begin position="108"/>
        <end position="128"/>
    </location>
</feature>
<sequence length="410" mass="42276">MNLVQRIQDILLKPKDTWPQIAQETATVQSLYKDWLLILAAVPAVAGFLGMSVIGMGGLGFSYRVPFASGLVHMVLAYVLSLGMVYLLSLLVNALAPTFGGTPAPLAALKLVAYGSTAGFVGGVFQLLPSLSVLGLLCGLYSIYLIYLGLPVLMRNPPEKSAGYTAVVVVAGIVAGLVVGAVSTAVLGIGSWGGRHAGGGEVTIKGPGGDVTLDTSKMEAAAKRMEALGKRMEEAQAKGDGAAAGKALGEMMGTMAGATGGGKPTPAADLKALLPETIGDFKRSSVEAQSGGAIGINSSSAKARYGNGDKSISLDITDMGSLAGMANLAGWANMTLDKEADGRIERVFKQGERTVREEYRKDGSHAEMTVLLPNGVIVEAKGEQVGIDQLRSAIGSVDLNKLATTPRQPG</sequence>
<dbReference type="Pfam" id="PF04893">
    <property type="entry name" value="Yip1"/>
    <property type="match status" value="1"/>
</dbReference>
<gene>
    <name evidence="7" type="ORF">J2X20_004828</name>
</gene>
<accession>A0ABU1YTG6</accession>
<evidence type="ECO:0000256" key="4">
    <source>
        <dbReference type="ARBA" id="ARBA00023136"/>
    </source>
</evidence>
<keyword evidence="4 5" id="KW-0472">Membrane</keyword>
<keyword evidence="2 5" id="KW-0812">Transmembrane</keyword>
<dbReference type="RefSeq" id="WP_310270748.1">
    <property type="nucleotide sequence ID" value="NZ_JAVDXU010000004.1"/>
</dbReference>
<feature type="transmembrane region" description="Helical" evidence="5">
    <location>
        <begin position="35"/>
        <end position="63"/>
    </location>
</feature>
<proteinExistence type="predicted"/>
<comment type="caution">
    <text evidence="7">The sequence shown here is derived from an EMBL/GenBank/DDBJ whole genome shotgun (WGS) entry which is preliminary data.</text>
</comment>
<feature type="transmembrane region" description="Helical" evidence="5">
    <location>
        <begin position="134"/>
        <end position="154"/>
    </location>
</feature>
<keyword evidence="8" id="KW-1185">Reference proteome</keyword>
<organism evidence="7 8">
    <name type="scientific">Roseateles saccharophilus</name>
    <name type="common">Pseudomonas saccharophila</name>
    <dbReference type="NCBI Taxonomy" id="304"/>
    <lineage>
        <taxon>Bacteria</taxon>
        <taxon>Pseudomonadati</taxon>
        <taxon>Pseudomonadota</taxon>
        <taxon>Betaproteobacteria</taxon>
        <taxon>Burkholderiales</taxon>
        <taxon>Sphaerotilaceae</taxon>
        <taxon>Roseateles</taxon>
    </lineage>
</organism>
<comment type="subcellular location">
    <subcellularLocation>
        <location evidence="1">Membrane</location>
        <topology evidence="1">Multi-pass membrane protein</topology>
    </subcellularLocation>
</comment>
<dbReference type="InterPro" id="IPR006977">
    <property type="entry name" value="Yip1_dom"/>
</dbReference>
<name>A0ABU1YTG6_ROSSA</name>
<evidence type="ECO:0000256" key="2">
    <source>
        <dbReference type="ARBA" id="ARBA00022692"/>
    </source>
</evidence>
<evidence type="ECO:0000256" key="3">
    <source>
        <dbReference type="ARBA" id="ARBA00022989"/>
    </source>
</evidence>
<dbReference type="EMBL" id="JAVDXU010000004">
    <property type="protein sequence ID" value="MDR7272154.1"/>
    <property type="molecule type" value="Genomic_DNA"/>
</dbReference>
<reference evidence="7 8" key="1">
    <citation type="submission" date="2023-07" db="EMBL/GenBank/DDBJ databases">
        <title>Sorghum-associated microbial communities from plants grown in Nebraska, USA.</title>
        <authorList>
            <person name="Schachtman D."/>
        </authorList>
    </citation>
    <scope>NUCLEOTIDE SEQUENCE [LARGE SCALE GENOMIC DNA]</scope>
    <source>
        <strain evidence="7 8">BE314</strain>
    </source>
</reference>
<protein>
    <recommendedName>
        <fullName evidence="6">Yip1 domain-containing protein</fullName>
    </recommendedName>
</protein>
<evidence type="ECO:0000313" key="7">
    <source>
        <dbReference type="EMBL" id="MDR7272154.1"/>
    </source>
</evidence>
<feature type="transmembrane region" description="Helical" evidence="5">
    <location>
        <begin position="166"/>
        <end position="192"/>
    </location>
</feature>
<feature type="domain" description="Yip1" evidence="6">
    <location>
        <begin position="10"/>
        <end position="176"/>
    </location>
</feature>
<evidence type="ECO:0000256" key="5">
    <source>
        <dbReference type="SAM" id="Phobius"/>
    </source>
</evidence>
<evidence type="ECO:0000259" key="6">
    <source>
        <dbReference type="Pfam" id="PF04893"/>
    </source>
</evidence>
<feature type="transmembrane region" description="Helical" evidence="5">
    <location>
        <begin position="75"/>
        <end position="96"/>
    </location>
</feature>
<keyword evidence="3 5" id="KW-1133">Transmembrane helix</keyword>
<evidence type="ECO:0000256" key="1">
    <source>
        <dbReference type="ARBA" id="ARBA00004141"/>
    </source>
</evidence>
<dbReference type="Proteomes" id="UP001180453">
    <property type="component" value="Unassembled WGS sequence"/>
</dbReference>